<name>A0A4Y8L4Z1_9BACT</name>
<organism evidence="19 20">
    <name type="scientific">Dysgonomonas capnocytophagoides</name>
    <dbReference type="NCBI Taxonomy" id="45254"/>
    <lineage>
        <taxon>Bacteria</taxon>
        <taxon>Pseudomonadati</taxon>
        <taxon>Bacteroidota</taxon>
        <taxon>Bacteroidia</taxon>
        <taxon>Bacteroidales</taxon>
        <taxon>Dysgonomonadaceae</taxon>
        <taxon>Dysgonomonas</taxon>
    </lineage>
</organism>
<dbReference type="InterPro" id="IPR039426">
    <property type="entry name" value="TonB-dep_rcpt-like"/>
</dbReference>
<dbReference type="Gene3D" id="2.40.170.20">
    <property type="entry name" value="TonB-dependent receptor, beta-barrel domain"/>
    <property type="match status" value="1"/>
</dbReference>
<feature type="domain" description="TonB-dependent receptor-like beta-barrel" evidence="17">
    <location>
        <begin position="330"/>
        <end position="749"/>
    </location>
</feature>
<dbReference type="SUPFAM" id="SSF56935">
    <property type="entry name" value="Porins"/>
    <property type="match status" value="1"/>
</dbReference>
<dbReference type="SUPFAM" id="SSF49464">
    <property type="entry name" value="Carboxypeptidase regulatory domain-like"/>
    <property type="match status" value="1"/>
</dbReference>
<keyword evidence="11 14" id="KW-0472">Membrane</keyword>
<sequence>MKSFLLTGLFFLLIAANSIAGNIKGIIRNNAGHNLEYVTIRIDGTNQGTTTNSSGAFTLRNVKPGQYTLIASLINYESKNISLTVDDETIDLGLITLESSSQSLSEVVVSASANSYVTKYPANSIRLDEPLVEVPQNIQVVSSSIIASQQILSMSDGIVRNVSGATRQEHWGDLYTRINVRGGRAAAFREGMNITSTWGPLTEDLSFVESVEFVKGPAGFMMSNGDPTGIYNVVTKKPSGQTKGQASLTFGSYDLYRASVDLDGKLDQKGKLLYRLNLMGQMKNSFRKNEYNNRYSIAPVITYVVDDNTRLTAQYTLQHVEMSNVGSYYSFSTKGYESLARNFTPLASGMEPTKIDDHTFIVNLQHNFDPNWKLTAQGAYFSYNQKGSSMWIDSINDAGYVRRTASIWDAVNQMKFGQVFVNGKFNTGTVRHRILAGLDTGNKEYWADWSQSVPLDTIGSFNIYNPNNGKPVLGYPKFDRSKSIKERSGGPQITETYTSAYIQDELGFLDEKLRLTLAGRYTYVKSNSYGTIISKRQFTPRVGLSYSFDENSSVYALYDKTFVPQNGVRRDGKGIKPITGNNMEVGAKKLWFGGKLNTTLSVYRIIKNNLLASDPNNAAGEPYVVEVGQTRDQGIEFDVQGEIFQGLNIVANYAYNESEVTKSSSEYEKGSSLPGGAKHTINANLVYKFQTPVLRGFSVQAGCTSMIDRTSWWAANVGDVQELPDYFRVDAGAGWTNGKLAVNLFINNVFDKYLYSGTPYTIGKTAAYYWQTESPVNYKFNITYNF</sequence>
<dbReference type="InterPro" id="IPR012910">
    <property type="entry name" value="Plug_dom"/>
</dbReference>
<comment type="subcellular location">
    <subcellularLocation>
        <location evidence="1 14">Cell outer membrane</location>
        <topology evidence="1 14">Multi-pass membrane protein</topology>
    </subcellularLocation>
</comment>
<keyword evidence="13 14" id="KW-0998">Cell outer membrane</keyword>
<evidence type="ECO:0000256" key="15">
    <source>
        <dbReference type="RuleBase" id="RU003357"/>
    </source>
</evidence>
<dbReference type="Pfam" id="PF00593">
    <property type="entry name" value="TonB_dep_Rec_b-barrel"/>
    <property type="match status" value="1"/>
</dbReference>
<dbReference type="AlphaFoldDB" id="A0A4Y8L4Z1"/>
<dbReference type="EMBL" id="SOML01000003">
    <property type="protein sequence ID" value="TFD97357.1"/>
    <property type="molecule type" value="Genomic_DNA"/>
</dbReference>
<proteinExistence type="inferred from homology"/>
<evidence type="ECO:0000313" key="19">
    <source>
        <dbReference type="EMBL" id="TFD97357.1"/>
    </source>
</evidence>
<dbReference type="InterPro" id="IPR037066">
    <property type="entry name" value="Plug_dom_sf"/>
</dbReference>
<dbReference type="GO" id="GO:0009279">
    <property type="term" value="C:cell outer membrane"/>
    <property type="evidence" value="ECO:0007669"/>
    <property type="project" value="UniProtKB-SubCell"/>
</dbReference>
<dbReference type="InterPro" id="IPR008969">
    <property type="entry name" value="CarboxyPept-like_regulatory"/>
</dbReference>
<evidence type="ECO:0000259" key="17">
    <source>
        <dbReference type="Pfam" id="PF00593"/>
    </source>
</evidence>
<dbReference type="PANTHER" id="PTHR32552:SF68">
    <property type="entry name" value="FERRICHROME OUTER MEMBRANE TRANSPORTER_PHAGE RECEPTOR"/>
    <property type="match status" value="1"/>
</dbReference>
<dbReference type="CDD" id="cd01347">
    <property type="entry name" value="ligand_gated_channel"/>
    <property type="match status" value="1"/>
</dbReference>
<dbReference type="RefSeq" id="WP_134435902.1">
    <property type="nucleotide sequence ID" value="NZ_SOML01000003.1"/>
</dbReference>
<evidence type="ECO:0000256" key="8">
    <source>
        <dbReference type="ARBA" id="ARBA00023004"/>
    </source>
</evidence>
<evidence type="ECO:0000256" key="7">
    <source>
        <dbReference type="ARBA" id="ARBA00022729"/>
    </source>
</evidence>
<evidence type="ECO:0000256" key="6">
    <source>
        <dbReference type="ARBA" id="ARBA00022692"/>
    </source>
</evidence>
<keyword evidence="7 16" id="KW-0732">Signal</keyword>
<evidence type="ECO:0000259" key="18">
    <source>
        <dbReference type="Pfam" id="PF07715"/>
    </source>
</evidence>
<dbReference type="InterPro" id="IPR000531">
    <property type="entry name" value="Beta-barrel_TonB"/>
</dbReference>
<evidence type="ECO:0000256" key="5">
    <source>
        <dbReference type="ARBA" id="ARBA00022496"/>
    </source>
</evidence>
<keyword evidence="10 15" id="KW-0798">TonB box</keyword>
<keyword evidence="9" id="KW-0406">Ion transport</keyword>
<keyword evidence="8" id="KW-0408">Iron</keyword>
<dbReference type="Gene3D" id="2.60.40.1120">
    <property type="entry name" value="Carboxypeptidase-like, regulatory domain"/>
    <property type="match status" value="1"/>
</dbReference>
<evidence type="ECO:0000256" key="12">
    <source>
        <dbReference type="ARBA" id="ARBA00023170"/>
    </source>
</evidence>
<feature type="signal peptide" evidence="16">
    <location>
        <begin position="1"/>
        <end position="20"/>
    </location>
</feature>
<dbReference type="GO" id="GO:0015344">
    <property type="term" value="F:siderophore uptake transmembrane transporter activity"/>
    <property type="evidence" value="ECO:0007669"/>
    <property type="project" value="TreeGrafter"/>
</dbReference>
<dbReference type="Gene3D" id="2.170.130.10">
    <property type="entry name" value="TonB-dependent receptor, plug domain"/>
    <property type="match status" value="1"/>
</dbReference>
<dbReference type="GO" id="GO:0015891">
    <property type="term" value="P:siderophore transport"/>
    <property type="evidence" value="ECO:0007669"/>
    <property type="project" value="InterPro"/>
</dbReference>
<dbReference type="InterPro" id="IPR010105">
    <property type="entry name" value="TonB_sidphr_rcpt"/>
</dbReference>
<dbReference type="STRING" id="1121485.GCA_000426485_02415"/>
<feature type="domain" description="TonB-dependent receptor plug" evidence="18">
    <location>
        <begin position="131"/>
        <end position="229"/>
    </location>
</feature>
<keyword evidence="4 14" id="KW-1134">Transmembrane beta strand</keyword>
<gene>
    <name evidence="19" type="ORF">E2605_06745</name>
</gene>
<evidence type="ECO:0000256" key="14">
    <source>
        <dbReference type="PROSITE-ProRule" id="PRU01360"/>
    </source>
</evidence>
<evidence type="ECO:0000256" key="3">
    <source>
        <dbReference type="ARBA" id="ARBA00022448"/>
    </source>
</evidence>
<evidence type="ECO:0000256" key="9">
    <source>
        <dbReference type="ARBA" id="ARBA00023065"/>
    </source>
</evidence>
<feature type="chain" id="PRO_5021499978" evidence="16">
    <location>
        <begin position="21"/>
        <end position="786"/>
    </location>
</feature>
<dbReference type="Proteomes" id="UP000297861">
    <property type="component" value="Unassembled WGS sequence"/>
</dbReference>
<evidence type="ECO:0000256" key="13">
    <source>
        <dbReference type="ARBA" id="ARBA00023237"/>
    </source>
</evidence>
<dbReference type="GO" id="GO:0038023">
    <property type="term" value="F:signaling receptor activity"/>
    <property type="evidence" value="ECO:0007669"/>
    <property type="project" value="InterPro"/>
</dbReference>
<keyword evidence="6 14" id="KW-0812">Transmembrane</keyword>
<keyword evidence="5" id="KW-0410">Iron transport</keyword>
<comment type="caution">
    <text evidence="19">The sequence shown here is derived from an EMBL/GenBank/DDBJ whole genome shotgun (WGS) entry which is preliminary data.</text>
</comment>
<evidence type="ECO:0000313" key="20">
    <source>
        <dbReference type="Proteomes" id="UP000297861"/>
    </source>
</evidence>
<evidence type="ECO:0000256" key="11">
    <source>
        <dbReference type="ARBA" id="ARBA00023136"/>
    </source>
</evidence>
<evidence type="ECO:0000256" key="4">
    <source>
        <dbReference type="ARBA" id="ARBA00022452"/>
    </source>
</evidence>
<keyword evidence="3 14" id="KW-0813">Transport</keyword>
<evidence type="ECO:0000256" key="1">
    <source>
        <dbReference type="ARBA" id="ARBA00004571"/>
    </source>
</evidence>
<accession>A0A4Y8L4Z1</accession>
<dbReference type="NCBIfam" id="TIGR01783">
    <property type="entry name" value="TonB-siderophor"/>
    <property type="match status" value="1"/>
</dbReference>
<evidence type="ECO:0000256" key="16">
    <source>
        <dbReference type="SAM" id="SignalP"/>
    </source>
</evidence>
<dbReference type="InterPro" id="IPR036942">
    <property type="entry name" value="Beta-barrel_TonB_sf"/>
</dbReference>
<dbReference type="Pfam" id="PF13715">
    <property type="entry name" value="CarbopepD_reg_2"/>
    <property type="match status" value="1"/>
</dbReference>
<dbReference type="Pfam" id="PF07715">
    <property type="entry name" value="Plug"/>
    <property type="match status" value="1"/>
</dbReference>
<evidence type="ECO:0000256" key="10">
    <source>
        <dbReference type="ARBA" id="ARBA00023077"/>
    </source>
</evidence>
<dbReference type="PROSITE" id="PS52016">
    <property type="entry name" value="TONB_DEPENDENT_REC_3"/>
    <property type="match status" value="1"/>
</dbReference>
<keyword evidence="20" id="KW-1185">Reference proteome</keyword>
<protein>
    <submittedName>
        <fullName evidence="19">TonB-dependent siderophore receptor</fullName>
    </submittedName>
</protein>
<evidence type="ECO:0000256" key="2">
    <source>
        <dbReference type="ARBA" id="ARBA00009810"/>
    </source>
</evidence>
<dbReference type="OrthoDB" id="9812892at2"/>
<reference evidence="19 20" key="1">
    <citation type="submission" date="2019-03" db="EMBL/GenBank/DDBJ databases">
        <title>San Antonio Military Medical Center submission to MRSN (WRAIR), pending publication.</title>
        <authorList>
            <person name="Blyth D.M."/>
            <person name="Mccarthy S.L."/>
            <person name="Schall S.E."/>
            <person name="Stam J.A."/>
            <person name="Ong A.C."/>
            <person name="Mcgann P.T."/>
        </authorList>
    </citation>
    <scope>NUCLEOTIDE SEQUENCE [LARGE SCALE GENOMIC DNA]</scope>
    <source>
        <strain evidence="19 20">MRSN571793</strain>
    </source>
</reference>
<keyword evidence="12 19" id="KW-0675">Receptor</keyword>
<comment type="similarity">
    <text evidence="2 14 15">Belongs to the TonB-dependent receptor family.</text>
</comment>
<dbReference type="PANTHER" id="PTHR32552">
    <property type="entry name" value="FERRICHROME IRON RECEPTOR-RELATED"/>
    <property type="match status" value="1"/>
</dbReference>